<dbReference type="EMBL" id="MLAG01000068">
    <property type="protein sequence ID" value="OOF80413.1"/>
    <property type="molecule type" value="Genomic_DNA"/>
</dbReference>
<comment type="caution">
    <text evidence="1">The sequence shown here is derived from an EMBL/GenBank/DDBJ whole genome shotgun (WGS) entry which is preliminary data.</text>
</comment>
<dbReference type="Proteomes" id="UP000188573">
    <property type="component" value="Unassembled WGS sequence"/>
</dbReference>
<dbReference type="AlphaFoldDB" id="A0A1V3KTD3"/>
<organism evidence="1 2">
    <name type="scientific">Rodentibacter ratti</name>
    <dbReference type="NCBI Taxonomy" id="1906745"/>
    <lineage>
        <taxon>Bacteria</taxon>
        <taxon>Pseudomonadati</taxon>
        <taxon>Pseudomonadota</taxon>
        <taxon>Gammaproteobacteria</taxon>
        <taxon>Pasteurellales</taxon>
        <taxon>Pasteurellaceae</taxon>
        <taxon>Rodentibacter</taxon>
    </lineage>
</organism>
<gene>
    <name evidence="1" type="ORF">BKG92_10525</name>
</gene>
<keyword evidence="2" id="KW-1185">Reference proteome</keyword>
<evidence type="ECO:0000313" key="1">
    <source>
        <dbReference type="EMBL" id="OOF80413.1"/>
    </source>
</evidence>
<protein>
    <submittedName>
        <fullName evidence="1">Uncharacterized protein</fullName>
    </submittedName>
</protein>
<proteinExistence type="predicted"/>
<name>A0A1V3KTD3_9PAST</name>
<reference evidence="1 2" key="1">
    <citation type="submission" date="2016-10" db="EMBL/GenBank/DDBJ databases">
        <title>Rodentibacter gen. nov. and new species.</title>
        <authorList>
            <person name="Christensen H."/>
        </authorList>
    </citation>
    <scope>NUCLEOTIDE SEQUENCE [LARGE SCALE GENOMIC DNA]</scope>
    <source>
        <strain evidence="1 2">Ac81</strain>
    </source>
</reference>
<sequence>MNKAEGYSHFFILKDTQGNIKKNTPYIVKVGDKTIKGISNDLGETEIIYLEDEKDLDISINTEDYDINRFTSGD</sequence>
<accession>A0A1V3KTD3</accession>
<evidence type="ECO:0000313" key="2">
    <source>
        <dbReference type="Proteomes" id="UP000188573"/>
    </source>
</evidence>